<gene>
    <name evidence="1" type="ORF">P7H70_12860</name>
</gene>
<protein>
    <recommendedName>
        <fullName evidence="3">N-acetylmuramoyl-L-alanine amidase</fullName>
    </recommendedName>
</protein>
<evidence type="ECO:0000313" key="2">
    <source>
        <dbReference type="Proteomes" id="UP001268577"/>
    </source>
</evidence>
<organism evidence="1 2">
    <name type="scientific">Vagococcus carniphilus</name>
    <dbReference type="NCBI Taxonomy" id="218144"/>
    <lineage>
        <taxon>Bacteria</taxon>
        <taxon>Bacillati</taxon>
        <taxon>Bacillota</taxon>
        <taxon>Bacilli</taxon>
        <taxon>Lactobacillales</taxon>
        <taxon>Enterococcaceae</taxon>
        <taxon>Vagococcus</taxon>
    </lineage>
</organism>
<name>A0AAW8U737_9ENTE</name>
<sequence length="281" mass="32711">MYNKTFQARGRYQHKNGQSYYSLYDSKGNWQGYLNSNATKKTGKQGSYISDGRYVRISKENYEIWQNFYWKQKNNTNNIYDKTFQARGRYQHFNGATYYSIYDGKGHWQGYINSIATQQVKKQGSYIPDGRYVQITKNYELWQNFSWKKKGDGANHYNKRLQARGKYNNFNGNTYYSLYDDNGVWLGYINANATKPYQVTTGKYGARPTSSSELLVGEYHVGNNHYTYYFGIGNSGMTFANTKDANYWAAENHPSSAGGSWGTWEVLMKDNKEVRVTVEFN</sequence>
<dbReference type="EMBL" id="JARQBZ010000029">
    <property type="protein sequence ID" value="MDT2834929.1"/>
    <property type="molecule type" value="Genomic_DNA"/>
</dbReference>
<proteinExistence type="predicted"/>
<evidence type="ECO:0008006" key="3">
    <source>
        <dbReference type="Google" id="ProtNLM"/>
    </source>
</evidence>
<evidence type="ECO:0000313" key="1">
    <source>
        <dbReference type="EMBL" id="MDT2834929.1"/>
    </source>
</evidence>
<comment type="caution">
    <text evidence="1">The sequence shown here is derived from an EMBL/GenBank/DDBJ whole genome shotgun (WGS) entry which is preliminary data.</text>
</comment>
<dbReference type="Proteomes" id="UP001268577">
    <property type="component" value="Unassembled WGS sequence"/>
</dbReference>
<dbReference type="AlphaFoldDB" id="A0AAW8U737"/>
<accession>A0AAW8U737</accession>
<reference evidence="1" key="1">
    <citation type="submission" date="2023-03" db="EMBL/GenBank/DDBJ databases">
        <authorList>
            <person name="Shen W."/>
            <person name="Cai J."/>
        </authorList>
    </citation>
    <scope>NUCLEOTIDE SEQUENCE</scope>
    <source>
        <strain evidence="1">P96-3</strain>
    </source>
</reference>
<dbReference type="RefSeq" id="WP_311985620.1">
    <property type="nucleotide sequence ID" value="NZ_JARQBZ010000029.1"/>
</dbReference>